<feature type="domain" description="TAF1C beta-propeller" evidence="2">
    <location>
        <begin position="304"/>
        <end position="441"/>
    </location>
</feature>
<protein>
    <submittedName>
        <fullName evidence="4">(Atlantic silverside) hypothetical protein</fullName>
    </submittedName>
</protein>
<dbReference type="Proteomes" id="UP000677803">
    <property type="component" value="Unassembled WGS sequence"/>
</dbReference>
<dbReference type="InterPro" id="IPR038801">
    <property type="entry name" value="TAF1C"/>
</dbReference>
<dbReference type="GO" id="GO:0001164">
    <property type="term" value="F:RNA polymerase I core promoter sequence-specific DNA binding"/>
    <property type="evidence" value="ECO:0007669"/>
    <property type="project" value="TreeGrafter"/>
</dbReference>
<dbReference type="AlphaFoldDB" id="A0A8S4AN05"/>
<reference evidence="4" key="1">
    <citation type="submission" date="2021-05" db="EMBL/GenBank/DDBJ databases">
        <authorList>
            <person name="Tigano A."/>
        </authorList>
    </citation>
    <scope>NUCLEOTIDE SEQUENCE</scope>
</reference>
<evidence type="ECO:0000259" key="3">
    <source>
        <dbReference type="Pfam" id="PF20642"/>
    </source>
</evidence>
<dbReference type="InterPro" id="IPR049087">
    <property type="entry name" value="TAF1C_beta-prop"/>
</dbReference>
<evidence type="ECO:0000259" key="2">
    <source>
        <dbReference type="Pfam" id="PF20641"/>
    </source>
</evidence>
<dbReference type="OrthoDB" id="2382881at2759"/>
<gene>
    <name evidence="4" type="ORF">MMEN_LOCUS3921</name>
</gene>
<name>A0A8S4AN05_9TELE</name>
<feature type="compositionally biased region" description="Gly residues" evidence="1">
    <location>
        <begin position="643"/>
        <end position="663"/>
    </location>
</feature>
<feature type="compositionally biased region" description="Basic and acidic residues" evidence="1">
    <location>
        <begin position="556"/>
        <end position="566"/>
    </location>
</feature>
<dbReference type="InterPro" id="IPR049090">
    <property type="entry name" value="TAF1C_HB"/>
</dbReference>
<feature type="compositionally biased region" description="Polar residues" evidence="1">
    <location>
        <begin position="869"/>
        <end position="891"/>
    </location>
</feature>
<sequence>MDYHFPRQLFPSFFNHGPPDYVLNHRAGGWGCYDGVIPQDGSAPPPSWKFTSRHQVSGETWCPTEPAPVPLLTPKSAFLGPLKPPDPLDFVEQMQNFFTDHYLDAFGSMSEILGEHFFFRFGKKKEVHRRHSVNMWRVRNHLDLLKLNVCQSTYTSPVMDGYCGLLSGVVPDVPVELLGSLLHGELAEQSERARPCHAPAGGALAFIPRPQDAQHGCLLYAQGRGLDRLCILLTAPRSKDSQVCSVSSRSLTQASQTSPGWRCSSPGGGGGSACLEGGRRPVSFQLTAPVRQISHSSLGSECCVAVRSDRLCGAWRLSGGGRPRLLQALRSRELASCVCVSPHVLGEVLVASESGAASLWTVGKGTQRVRTEPGNLYFNAKSPWRWCEFSAHPRVMLYADRTGAELTDMRASSSTPHTLFSISRTSECQRGERLVLCRYLGDAHPFHHLIFTQITLLQYSGGRLEACVGRGPPLALLRPKDSLPHLPVQIPHRRDRAASRLSAPAAGLTCIQSKAGRGSSQEESICVLQLTEAGDLFYQLLQRPDLDLERDLDLDLDRDQDRDRPRPAAAASDDQPGQSPEGPDAWSDQDVVGPTQAASVQVVAETPERERPEQGPDLPPPSPWDRDDSGSDGVRRPEAAVEDGGGAAGGMDGGMDGGVPGGEEAGRRRLSRGAAATWKLWLQMLAQRSSRGEPRPRRFPLFRVASRGLLSPPDGGGGAAPDGQRWARLSWGLKSSMARRSLLLHSAAAAWLEPPGAPPPPPHVPTDTWSDPLSQRLALAWQGEAAWRGWWEERLGLNRQARLEALRRKRRRRREARRAGGALSALSASFTSASSQSELDDFSSSAGWSSAASRRAWSDTEGDWDSRSEAATPSATQPNSPVRTPAGTPQSAGHRGRAGSLHLTQTQTPQASTASQRGAKRHLDDYFSSLLASQEEPSQTDLQLLEMGSDPDAPAEASSSQLLASPSLFPRRRSAAPSRAPPSQSLFPSQSSQARPGPSQSSQSSQPRKKSRMGF</sequence>
<feature type="compositionally biased region" description="Polar residues" evidence="1">
    <location>
        <begin position="930"/>
        <end position="942"/>
    </location>
</feature>
<accession>A0A8S4AN05</accession>
<organism evidence="4 5">
    <name type="scientific">Menidia menidia</name>
    <name type="common">Atlantic silverside</name>
    <dbReference type="NCBI Taxonomy" id="238744"/>
    <lineage>
        <taxon>Eukaryota</taxon>
        <taxon>Metazoa</taxon>
        <taxon>Chordata</taxon>
        <taxon>Craniata</taxon>
        <taxon>Vertebrata</taxon>
        <taxon>Euteleostomi</taxon>
        <taxon>Actinopterygii</taxon>
        <taxon>Neopterygii</taxon>
        <taxon>Teleostei</taxon>
        <taxon>Neoteleostei</taxon>
        <taxon>Acanthomorphata</taxon>
        <taxon>Ovalentaria</taxon>
        <taxon>Atherinomorphae</taxon>
        <taxon>Atheriniformes</taxon>
        <taxon>Atherinopsidae</taxon>
        <taxon>Menidiinae</taxon>
        <taxon>Menidia</taxon>
    </lineage>
</organism>
<dbReference type="Pfam" id="PF20642">
    <property type="entry name" value="TAF1C_HB"/>
    <property type="match status" value="1"/>
</dbReference>
<feature type="compositionally biased region" description="Low complexity" evidence="1">
    <location>
        <begin position="567"/>
        <end position="576"/>
    </location>
</feature>
<dbReference type="InterPro" id="IPR036322">
    <property type="entry name" value="WD40_repeat_dom_sf"/>
</dbReference>
<keyword evidence="5" id="KW-1185">Reference proteome</keyword>
<feature type="compositionally biased region" description="Basic and acidic residues" evidence="1">
    <location>
        <begin position="624"/>
        <end position="639"/>
    </location>
</feature>
<dbReference type="PANTHER" id="PTHR15319">
    <property type="entry name" value="TATA BOX-BINDING PROTEIN ASSOCIATED FACTOR RNA POLYMERASE I SUBUNIT C"/>
    <property type="match status" value="1"/>
</dbReference>
<evidence type="ECO:0000313" key="5">
    <source>
        <dbReference type="Proteomes" id="UP000677803"/>
    </source>
</evidence>
<feature type="compositionally biased region" description="Low complexity" evidence="1">
    <location>
        <begin position="904"/>
        <end position="916"/>
    </location>
</feature>
<proteinExistence type="predicted"/>
<dbReference type="GO" id="GO:0001650">
    <property type="term" value="C:fibrillar center"/>
    <property type="evidence" value="ECO:0007669"/>
    <property type="project" value="TreeGrafter"/>
</dbReference>
<feature type="region of interest" description="Disordered" evidence="1">
    <location>
        <begin position="850"/>
        <end position="1015"/>
    </location>
</feature>
<feature type="compositionally biased region" description="Low complexity" evidence="1">
    <location>
        <begin position="950"/>
        <end position="1006"/>
    </location>
</feature>
<evidence type="ECO:0000313" key="4">
    <source>
        <dbReference type="EMBL" id="CAG5867116.1"/>
    </source>
</evidence>
<dbReference type="Pfam" id="PF20641">
    <property type="entry name" value="TAF1C_beta-prop"/>
    <property type="match status" value="1"/>
</dbReference>
<dbReference type="EMBL" id="CAJRST010003335">
    <property type="protein sequence ID" value="CAG5867116.1"/>
    <property type="molecule type" value="Genomic_DNA"/>
</dbReference>
<feature type="domain" description="TAF1C helical bundle" evidence="3">
    <location>
        <begin position="499"/>
        <end position="815"/>
    </location>
</feature>
<dbReference type="SUPFAM" id="SSF50978">
    <property type="entry name" value="WD40 repeat-like"/>
    <property type="match status" value="1"/>
</dbReference>
<comment type="caution">
    <text evidence="4">The sequence shown here is derived from an EMBL/GenBank/DDBJ whole genome shotgun (WGS) entry which is preliminary data.</text>
</comment>
<evidence type="ECO:0000256" key="1">
    <source>
        <dbReference type="SAM" id="MobiDB-lite"/>
    </source>
</evidence>
<dbReference type="PANTHER" id="PTHR15319:SF1">
    <property type="entry name" value="TATA BOX-BINDING PROTEIN-ASSOCIATED FACTOR RNA POLYMERASE I SUBUNIT C"/>
    <property type="match status" value="1"/>
</dbReference>
<feature type="region of interest" description="Disordered" evidence="1">
    <location>
        <begin position="556"/>
        <end position="672"/>
    </location>
</feature>